<dbReference type="EMBL" id="UGQS01000002">
    <property type="protein sequence ID" value="STZ76104.1"/>
    <property type="molecule type" value="Genomic_DNA"/>
</dbReference>
<sequence>MAATRPILLALRDHLQTALPDYAVELFPDNPAAYRFIHPKGAILVGYQGSRFSRPDGLGMIGQQRDITLHLTVFGRGLHHDGAALDLLDALRLAVTGYAPPHCLPCHLLSEAFLSEDGGAWQYELRVQTETQQVQVCAAENLPKFIAARYRRDGQPLDTDLKPDPHP</sequence>
<dbReference type="RefSeq" id="WP_066077498.1">
    <property type="nucleotide sequence ID" value="NZ_CP181246.1"/>
</dbReference>
<reference evidence="3 4" key="1">
    <citation type="submission" date="2018-06" db="EMBL/GenBank/DDBJ databases">
        <authorList>
            <consortium name="Pathogen Informatics"/>
            <person name="Doyle S."/>
        </authorList>
    </citation>
    <scope>NUCLEOTIDE SEQUENCE [LARGE SCALE GENOMIC DNA]</scope>
    <source>
        <strain evidence="3 4">NCTC10295</strain>
    </source>
</reference>
<dbReference type="InterPro" id="IPR038042">
    <property type="entry name" value="Gp37-like"/>
</dbReference>
<evidence type="ECO:0000313" key="3">
    <source>
        <dbReference type="EMBL" id="STZ83036.1"/>
    </source>
</evidence>
<dbReference type="InterPro" id="IPR035934">
    <property type="entry name" value="Phage_tail_protein-like_sf"/>
</dbReference>
<dbReference type="InterPro" id="IPR018602">
    <property type="entry name" value="Gp37/STM4215"/>
</dbReference>
<dbReference type="Gene3D" id="3.30.2000.10">
    <property type="entry name" value="Phage tail protein-like"/>
    <property type="match status" value="1"/>
</dbReference>
<keyword evidence="4" id="KW-1185">Reference proteome</keyword>
<dbReference type="Pfam" id="PF09646">
    <property type="entry name" value="Gp37"/>
    <property type="match status" value="1"/>
</dbReference>
<dbReference type="AlphaFoldDB" id="A0A378URP4"/>
<dbReference type="EMBL" id="UGQS01000004">
    <property type="protein sequence ID" value="STZ83036.1"/>
    <property type="molecule type" value="Genomic_DNA"/>
</dbReference>
<accession>A0A378URP4</accession>
<organism evidence="3 4">
    <name type="scientific">Bergeriella denitrificans</name>
    <name type="common">Neisseria denitrificans</name>
    <dbReference type="NCBI Taxonomy" id="494"/>
    <lineage>
        <taxon>Bacteria</taxon>
        <taxon>Pseudomonadati</taxon>
        <taxon>Pseudomonadota</taxon>
        <taxon>Betaproteobacteria</taxon>
        <taxon>Neisseriales</taxon>
        <taxon>Neisseriaceae</taxon>
        <taxon>Bergeriella</taxon>
    </lineage>
</organism>
<dbReference type="Proteomes" id="UP000254651">
    <property type="component" value="Unassembled WGS sequence"/>
</dbReference>
<gene>
    <name evidence="1" type="ORF">NCTC10295_00022</name>
    <name evidence="2" type="ORF">NCTC10295_00860</name>
    <name evidence="3" type="ORF">NCTC10295_02372</name>
</gene>
<evidence type="ECO:0000313" key="4">
    <source>
        <dbReference type="Proteomes" id="UP000254651"/>
    </source>
</evidence>
<protein>
    <submittedName>
        <fullName evidence="3">Putative phage associated protein</fullName>
    </submittedName>
</protein>
<proteinExistence type="predicted"/>
<dbReference type="SUPFAM" id="SSF143749">
    <property type="entry name" value="Phage tail protein-like"/>
    <property type="match status" value="1"/>
</dbReference>
<evidence type="ECO:0000313" key="2">
    <source>
        <dbReference type="EMBL" id="STZ76104.1"/>
    </source>
</evidence>
<evidence type="ECO:0000313" key="1">
    <source>
        <dbReference type="EMBL" id="STZ75304.1"/>
    </source>
</evidence>
<dbReference type="EMBL" id="UGQS01000001">
    <property type="protein sequence ID" value="STZ75304.1"/>
    <property type="molecule type" value="Genomic_DNA"/>
</dbReference>
<name>A0A378URP4_BERDE</name>